<dbReference type="PANTHER" id="PTHR11986:SF58">
    <property type="entry name" value="LEUCINE_METHIONINE RACEMASE"/>
    <property type="match status" value="1"/>
</dbReference>
<dbReference type="Gene3D" id="3.40.640.10">
    <property type="entry name" value="Type I PLP-dependent aspartate aminotransferase-like (Major domain)"/>
    <property type="match status" value="1"/>
</dbReference>
<dbReference type="EC" id="2.6.1.19" evidence="7"/>
<dbReference type="Pfam" id="PF00202">
    <property type="entry name" value="Aminotran_3"/>
    <property type="match status" value="1"/>
</dbReference>
<comment type="similarity">
    <text evidence="2 6">Belongs to the class-III pyridoxal-phosphate-dependent aminotransferase family.</text>
</comment>
<dbReference type="InterPro" id="IPR015424">
    <property type="entry name" value="PyrdxlP-dep_Trfase"/>
</dbReference>
<dbReference type="GO" id="GO:0034386">
    <property type="term" value="F:4-aminobutyrate:2-oxoglutarate transaminase activity"/>
    <property type="evidence" value="ECO:0007669"/>
    <property type="project" value="UniProtKB-EC"/>
</dbReference>
<keyword evidence="4 7" id="KW-0808">Transferase</keyword>
<name>A0ABY9TJF4_9GAMM</name>
<evidence type="ECO:0000256" key="2">
    <source>
        <dbReference type="ARBA" id="ARBA00008954"/>
    </source>
</evidence>
<dbReference type="InterPro" id="IPR004632">
    <property type="entry name" value="4NH2But_aminotransferase_bac"/>
</dbReference>
<dbReference type="CDD" id="cd00610">
    <property type="entry name" value="OAT_like"/>
    <property type="match status" value="1"/>
</dbReference>
<dbReference type="InterPro" id="IPR015422">
    <property type="entry name" value="PyrdxlP-dep_Trfase_small"/>
</dbReference>
<comment type="cofactor">
    <cofactor evidence="1">
        <name>pyridoxal 5'-phosphate</name>
        <dbReference type="ChEBI" id="CHEBI:597326"/>
    </cofactor>
</comment>
<sequence>MNNQQLQDRKTKVIARGQGNMYPVYVERAENSEVWDVEGKRYIDFGTGIAVCNTGHSHPKVVAAVKAQIDKFSHTCVMVNPYEVAVELAEKLTAIAPGESEKKAIFVSTGAEAVENCVKIARAHTGRRGVIAFNGGFHGRTNLTMALTGKILPYKNLFGPFPGDIFHAPFPIDCHDVSVKASLKALENLFKVDIAATDVAAIIVEPVQGEGGFYAAPPEFLQALRNICDQHGIVLIADEIQTGFGRTGKMFSFEHAGVEADLMTMAKGIAGGFPIAAVVGKSEVMDAPLPGGLGGTYGGSPVACAAALAVLDVIEEENLVSRSVEVGTLFNQRLTYLQAKFPNLIGEVRNQGSMIAIELIKEGDFEQPNPELTQAIIAKAAENGLILLACGFYGNVIRFLPALTISDELANEGLDKFAELFTSVAS</sequence>
<evidence type="ECO:0000313" key="7">
    <source>
        <dbReference type="EMBL" id="WNC68877.1"/>
    </source>
</evidence>
<protein>
    <submittedName>
        <fullName evidence="7">4-aminobutyrate--2-oxoglutarate transaminase</fullName>
        <ecNumber evidence="7">2.6.1.19</ecNumber>
    </submittedName>
</protein>
<keyword evidence="8" id="KW-1185">Reference proteome</keyword>
<dbReference type="PIRSF" id="PIRSF000521">
    <property type="entry name" value="Transaminase_4ab_Lys_Orn"/>
    <property type="match status" value="1"/>
</dbReference>
<evidence type="ECO:0000256" key="5">
    <source>
        <dbReference type="ARBA" id="ARBA00022898"/>
    </source>
</evidence>
<dbReference type="SUPFAM" id="SSF53383">
    <property type="entry name" value="PLP-dependent transferases"/>
    <property type="match status" value="1"/>
</dbReference>
<evidence type="ECO:0000256" key="3">
    <source>
        <dbReference type="ARBA" id="ARBA00022576"/>
    </source>
</evidence>
<dbReference type="RefSeq" id="WP_348388031.1">
    <property type="nucleotide sequence ID" value="NZ_CP134146.1"/>
</dbReference>
<dbReference type="PROSITE" id="PS00600">
    <property type="entry name" value="AA_TRANSFER_CLASS_3"/>
    <property type="match status" value="1"/>
</dbReference>
<evidence type="ECO:0000256" key="4">
    <source>
        <dbReference type="ARBA" id="ARBA00022679"/>
    </source>
</evidence>
<gene>
    <name evidence="7" type="primary">gabT</name>
    <name evidence="7" type="ORF">RI845_01685</name>
</gene>
<organism evidence="7 8">
    <name type="scientific">Thalassotalea nanhaiensis</name>
    <dbReference type="NCBI Taxonomy" id="3065648"/>
    <lineage>
        <taxon>Bacteria</taxon>
        <taxon>Pseudomonadati</taxon>
        <taxon>Pseudomonadota</taxon>
        <taxon>Gammaproteobacteria</taxon>
        <taxon>Alteromonadales</taxon>
        <taxon>Colwelliaceae</taxon>
        <taxon>Thalassotalea</taxon>
    </lineage>
</organism>
<proteinExistence type="inferred from homology"/>
<dbReference type="InterPro" id="IPR049704">
    <property type="entry name" value="Aminotrans_3_PPA_site"/>
</dbReference>
<dbReference type="EMBL" id="CP134146">
    <property type="protein sequence ID" value="WNC68877.1"/>
    <property type="molecule type" value="Genomic_DNA"/>
</dbReference>
<evidence type="ECO:0000256" key="6">
    <source>
        <dbReference type="RuleBase" id="RU003560"/>
    </source>
</evidence>
<dbReference type="NCBIfam" id="TIGR00700">
    <property type="entry name" value="GABAtrnsam"/>
    <property type="match status" value="1"/>
</dbReference>
<keyword evidence="5 6" id="KW-0663">Pyridoxal phosphate</keyword>
<dbReference type="InterPro" id="IPR005814">
    <property type="entry name" value="Aminotrans_3"/>
</dbReference>
<dbReference type="InterPro" id="IPR015421">
    <property type="entry name" value="PyrdxlP-dep_Trfase_major"/>
</dbReference>
<accession>A0ABY9TJF4</accession>
<evidence type="ECO:0000256" key="1">
    <source>
        <dbReference type="ARBA" id="ARBA00001933"/>
    </source>
</evidence>
<reference evidence="8" key="1">
    <citation type="submission" date="2023-09" db="EMBL/GenBank/DDBJ databases">
        <authorList>
            <person name="Li S."/>
            <person name="Li X."/>
            <person name="Zhang C."/>
            <person name="Zhao Z."/>
        </authorList>
    </citation>
    <scope>NUCLEOTIDE SEQUENCE [LARGE SCALE GENOMIC DNA]</scope>
    <source>
        <strain evidence="8">SQ345</strain>
    </source>
</reference>
<dbReference type="PANTHER" id="PTHR11986">
    <property type="entry name" value="AMINOTRANSFERASE CLASS III"/>
    <property type="match status" value="1"/>
</dbReference>
<dbReference type="Gene3D" id="3.90.1150.10">
    <property type="entry name" value="Aspartate Aminotransferase, domain 1"/>
    <property type="match status" value="1"/>
</dbReference>
<dbReference type="Proteomes" id="UP001248581">
    <property type="component" value="Chromosome"/>
</dbReference>
<evidence type="ECO:0000313" key="8">
    <source>
        <dbReference type="Proteomes" id="UP001248581"/>
    </source>
</evidence>
<dbReference type="InterPro" id="IPR050103">
    <property type="entry name" value="Class-III_PLP-dep_AT"/>
</dbReference>
<keyword evidence="3 7" id="KW-0032">Aminotransferase</keyword>